<name>A0A0M6WVC5_9FIRM</name>
<dbReference type="InterPro" id="IPR043779">
    <property type="entry name" value="DUF5721"/>
</dbReference>
<evidence type="ECO:0000313" key="9">
    <source>
        <dbReference type="Proteomes" id="UP000095395"/>
    </source>
</evidence>
<dbReference type="OrthoDB" id="9787986at2"/>
<evidence type="ECO:0000313" key="2">
    <source>
        <dbReference type="EMBL" id="CUM99672.1"/>
    </source>
</evidence>
<dbReference type="EMBL" id="CVRS01000085">
    <property type="protein sequence ID" value="CRL40743.1"/>
    <property type="molecule type" value="Genomic_DNA"/>
</dbReference>
<evidence type="ECO:0000313" key="14">
    <source>
        <dbReference type="Proteomes" id="UP000286271"/>
    </source>
</evidence>
<evidence type="ECO:0000313" key="12">
    <source>
        <dbReference type="Proteomes" id="UP000283492"/>
    </source>
</evidence>
<dbReference type="Proteomes" id="UP000049828">
    <property type="component" value="Unassembled WGS sequence"/>
</dbReference>
<dbReference type="Proteomes" id="UP000095395">
    <property type="component" value="Unassembled WGS sequence"/>
</dbReference>
<protein>
    <submittedName>
        <fullName evidence="1">Uncharacterized protein</fullName>
    </submittedName>
</protein>
<keyword evidence="8" id="KW-1185">Reference proteome</keyword>
<evidence type="ECO:0000313" key="11">
    <source>
        <dbReference type="Proteomes" id="UP000266391"/>
    </source>
</evidence>
<dbReference type="RefSeq" id="WP_007887618.1">
    <property type="nucleotide sequence ID" value="NZ_CABJFX010000034.1"/>
</dbReference>
<dbReference type="EMBL" id="CYXX01000009">
    <property type="protein sequence ID" value="CUM99672.1"/>
    <property type="molecule type" value="Genomic_DNA"/>
</dbReference>
<dbReference type="EMBL" id="QSFX01000034">
    <property type="protein sequence ID" value="RHA84400.1"/>
    <property type="molecule type" value="Genomic_DNA"/>
</dbReference>
<evidence type="ECO:0000313" key="4">
    <source>
        <dbReference type="EMBL" id="RHA84400.1"/>
    </source>
</evidence>
<proteinExistence type="predicted"/>
<dbReference type="GeneID" id="75160656"/>
<reference evidence="11 12" key="3">
    <citation type="submission" date="2018-08" db="EMBL/GenBank/DDBJ databases">
        <title>A genome reference for cultivated species of the human gut microbiota.</title>
        <authorList>
            <person name="Zou Y."/>
            <person name="Xue W."/>
            <person name="Luo G."/>
        </authorList>
    </citation>
    <scope>NUCLEOTIDE SEQUENCE [LARGE SCALE GENOMIC DNA]</scope>
    <source>
        <strain evidence="7 13">AM23-23AC</strain>
        <strain evidence="6 14">AM27-11</strain>
        <strain evidence="5 11">AM32-8LB</strain>
        <strain evidence="4 12">AM42-1AC</strain>
    </source>
</reference>
<accession>A0A0M6WVC5</accession>
<dbReference type="Proteomes" id="UP000266391">
    <property type="component" value="Unassembled WGS sequence"/>
</dbReference>
<dbReference type="Proteomes" id="UP000283492">
    <property type="component" value="Unassembled WGS sequence"/>
</dbReference>
<dbReference type="Proteomes" id="UP000095453">
    <property type="component" value="Unassembled WGS sequence"/>
</dbReference>
<dbReference type="Proteomes" id="UP000283701">
    <property type="component" value="Unassembled WGS sequence"/>
</dbReference>
<reference evidence="8" key="1">
    <citation type="submission" date="2015-05" db="EMBL/GenBank/DDBJ databases">
        <authorList>
            <consortium name="Pathogen Informatics"/>
        </authorList>
    </citation>
    <scope>NUCLEOTIDE SEQUENCE [LARGE SCALE GENOMIC DNA]</scope>
    <source>
        <strain evidence="3 9">2789STDY5608835</strain>
        <strain evidence="2 10">2789STDY5608887</strain>
        <strain evidence="8">L1-83</strain>
    </source>
</reference>
<evidence type="ECO:0000313" key="6">
    <source>
        <dbReference type="EMBL" id="RHE93179.1"/>
    </source>
</evidence>
<dbReference type="Pfam" id="PF18988">
    <property type="entry name" value="DUF5721"/>
    <property type="match status" value="1"/>
</dbReference>
<reference evidence="1" key="2">
    <citation type="submission" date="2015-05" db="EMBL/GenBank/DDBJ databases">
        <authorList>
            <person name="Wang D.B."/>
            <person name="Wang M."/>
        </authorList>
    </citation>
    <scope>NUCLEOTIDE SEQUENCE [LARGE SCALE GENOMIC DNA]</scope>
    <source>
        <strain evidence="1">L1-83</strain>
    </source>
</reference>
<dbReference type="EMBL" id="CYYR01000027">
    <property type="protein sequence ID" value="CUO39769.1"/>
    <property type="molecule type" value="Genomic_DNA"/>
</dbReference>
<evidence type="ECO:0000313" key="10">
    <source>
        <dbReference type="Proteomes" id="UP000095453"/>
    </source>
</evidence>
<evidence type="ECO:0000313" key="13">
    <source>
        <dbReference type="Proteomes" id="UP000283701"/>
    </source>
</evidence>
<dbReference type="AlphaFoldDB" id="A0A0M6WVC5"/>
<evidence type="ECO:0000313" key="8">
    <source>
        <dbReference type="Proteomes" id="UP000049828"/>
    </source>
</evidence>
<organism evidence="1 8">
    <name type="scientific">Roseburia inulinivorans</name>
    <dbReference type="NCBI Taxonomy" id="360807"/>
    <lineage>
        <taxon>Bacteria</taxon>
        <taxon>Bacillati</taxon>
        <taxon>Bacillota</taxon>
        <taxon>Clostridia</taxon>
        <taxon>Lachnospirales</taxon>
        <taxon>Lachnospiraceae</taxon>
        <taxon>Roseburia</taxon>
    </lineage>
</organism>
<evidence type="ECO:0000313" key="1">
    <source>
        <dbReference type="EMBL" id="CRL40743.1"/>
    </source>
</evidence>
<evidence type="ECO:0000313" key="7">
    <source>
        <dbReference type="EMBL" id="RHF84203.1"/>
    </source>
</evidence>
<dbReference type="EMBL" id="QRHP01000008">
    <property type="protein sequence ID" value="RHF84203.1"/>
    <property type="molecule type" value="Genomic_DNA"/>
</dbReference>
<dbReference type="EMBL" id="QSKW01000031">
    <property type="protein sequence ID" value="RHE93179.1"/>
    <property type="molecule type" value="Genomic_DNA"/>
</dbReference>
<evidence type="ECO:0000313" key="3">
    <source>
        <dbReference type="EMBL" id="CUO39769.1"/>
    </source>
</evidence>
<evidence type="ECO:0000313" key="5">
    <source>
        <dbReference type="EMBL" id="RHC99991.1"/>
    </source>
</evidence>
<sequence length="167" mass="19195">MIALKIAEVKDFMNKLLCQDVFDHFLIQEAVITTNVSCHIDGTLQKDFYTLEELEEQNLTGLSFVPYGLLRSSCFNLIKGKKTPSYFKFSLLLSPENLKRTLSQTGSSFTENDISAVFLNIRFQNGELTVTTGISYRIFSTDKTLEHEWDTLLKRFLTKNQISFDEL</sequence>
<gene>
    <name evidence="7" type="ORF">DW654_08575</name>
    <name evidence="6" type="ORF">DW707_14980</name>
    <name evidence="5" type="ORF">DW813_14300</name>
    <name evidence="4" type="ORF">DW914_15290</name>
    <name evidence="3" type="ORF">ERS852392_03036</name>
    <name evidence="2" type="ORF">ERS852444_01410</name>
    <name evidence="1" type="ORF">RIL183_27261</name>
</gene>
<dbReference type="STRING" id="360807.ERS852392_03036"/>
<dbReference type="Proteomes" id="UP000286271">
    <property type="component" value="Unassembled WGS sequence"/>
</dbReference>
<dbReference type="EMBL" id="QSIQ01000029">
    <property type="protein sequence ID" value="RHC99991.1"/>
    <property type="molecule type" value="Genomic_DNA"/>
</dbReference>